<dbReference type="InterPro" id="IPR050768">
    <property type="entry name" value="UPF0353/GerABKA_families"/>
</dbReference>
<proteinExistence type="inferred from homology"/>
<dbReference type="AlphaFoldDB" id="A0A0D5NKL6"/>
<reference evidence="4 5" key="1">
    <citation type="journal article" date="2015" name="J. Biotechnol.">
        <title>Complete genome sequence of Paenibacillus beijingensis 7188(T) (=DSM 24997(T)), a novel rhizobacterium from jujube garden soil.</title>
        <authorList>
            <person name="Kwak Y."/>
            <person name="Shin J.H."/>
        </authorList>
    </citation>
    <scope>NUCLEOTIDE SEQUENCE [LARGE SCALE GENOMIC DNA]</scope>
    <source>
        <strain evidence="4 5">DSM 24997</strain>
    </source>
</reference>
<organism evidence="4 5">
    <name type="scientific">Paenibacillus beijingensis</name>
    <dbReference type="NCBI Taxonomy" id="1126833"/>
    <lineage>
        <taxon>Bacteria</taxon>
        <taxon>Bacillati</taxon>
        <taxon>Bacillota</taxon>
        <taxon>Bacilli</taxon>
        <taxon>Bacillales</taxon>
        <taxon>Paenibacillaceae</taxon>
        <taxon>Paenibacillus</taxon>
    </lineage>
</organism>
<protein>
    <submittedName>
        <fullName evidence="4">Spore gernimation protein</fullName>
    </submittedName>
</protein>
<feature type="transmembrane region" description="Helical" evidence="3">
    <location>
        <begin position="399"/>
        <end position="419"/>
    </location>
</feature>
<dbReference type="InterPro" id="IPR004995">
    <property type="entry name" value="Spore_Ger"/>
</dbReference>
<evidence type="ECO:0000313" key="4">
    <source>
        <dbReference type="EMBL" id="AJY75894.1"/>
    </source>
</evidence>
<sequence length="493" mass="54737">MKGAPFRETSDSPLKSELSENKIWLEQAIKNCGDVSVTSYHYGPELQFKALVVYFETLVQNQKINLLKSALQDLSDHSVGQAADITPDEVMLYFERKGVSAQSAATIERTGQALEAILSGQVLVFFDRWNKALRFDAFSIEERTVSEPITEPVIKGPHNSTTENLKKNAGLLRARLKTADFKLEFVQTKGKTNTEFVFGYVEGVVDSETLCEFRKRIAPLKEQEVLGISYIEQQLEDAVYSPFPQVRWTERPDTAVAALLQGKIIAMVSGFPAILICPGLFTEFLQSPEDYYERTVFSSLTRMLRLIAFVISLMLPSIYIALTTFHPELIPSILLLSILNSREGIPFPSLVEAVLMEFFFELLREAGVRLPRPTGSAVSIVGALVIGEAAINAGIASPIMVVVVALTGIASFSLPQYSIGVAFRILRFPMMVLAATMGGFGIMIGSLLILVHLMSLRALGQPYMSPIGPLRLREWRDVIIRAPSNLRQRQPDK</sequence>
<dbReference type="GO" id="GO:0016020">
    <property type="term" value="C:membrane"/>
    <property type="evidence" value="ECO:0007669"/>
    <property type="project" value="InterPro"/>
</dbReference>
<dbReference type="GO" id="GO:0009847">
    <property type="term" value="P:spore germination"/>
    <property type="evidence" value="ECO:0007669"/>
    <property type="project" value="InterPro"/>
</dbReference>
<dbReference type="STRING" id="1126833.VN24_16725"/>
<feature type="transmembrane region" description="Helical" evidence="3">
    <location>
        <begin position="306"/>
        <end position="325"/>
    </location>
</feature>
<dbReference type="HOGENOM" id="CLU_021639_4_1_9"/>
<dbReference type="PANTHER" id="PTHR22550">
    <property type="entry name" value="SPORE GERMINATION PROTEIN"/>
    <property type="match status" value="1"/>
</dbReference>
<accession>A0A0D5NKL6</accession>
<dbReference type="PANTHER" id="PTHR22550:SF5">
    <property type="entry name" value="LEUCINE ZIPPER PROTEIN 4"/>
    <property type="match status" value="1"/>
</dbReference>
<dbReference type="KEGG" id="pbj:VN24_16725"/>
<dbReference type="PATRIC" id="fig|1126833.4.peg.3669"/>
<evidence type="ECO:0000256" key="1">
    <source>
        <dbReference type="ARBA" id="ARBA00005278"/>
    </source>
</evidence>
<feature type="transmembrane region" description="Helical" evidence="3">
    <location>
        <begin position="431"/>
        <end position="454"/>
    </location>
</feature>
<dbReference type="OrthoDB" id="1726708at2"/>
<dbReference type="EMBL" id="CP011058">
    <property type="protein sequence ID" value="AJY75894.1"/>
    <property type="molecule type" value="Genomic_DNA"/>
</dbReference>
<dbReference type="Pfam" id="PF03323">
    <property type="entry name" value="GerA"/>
    <property type="match status" value="1"/>
</dbReference>
<comment type="similarity">
    <text evidence="1">Belongs to the GerABKA family.</text>
</comment>
<keyword evidence="5" id="KW-1185">Reference proteome</keyword>
<feature type="transmembrane region" description="Helical" evidence="3">
    <location>
        <begin position="264"/>
        <end position="285"/>
    </location>
</feature>
<evidence type="ECO:0000313" key="5">
    <source>
        <dbReference type="Proteomes" id="UP000032633"/>
    </source>
</evidence>
<dbReference type="PIRSF" id="PIRSF005690">
    <property type="entry name" value="GerBA"/>
    <property type="match status" value="1"/>
</dbReference>
<keyword evidence="3" id="KW-1133">Transmembrane helix</keyword>
<name>A0A0D5NKL6_9BACL</name>
<dbReference type="RefSeq" id="WP_045671322.1">
    <property type="nucleotide sequence ID" value="NZ_CP011058.1"/>
</dbReference>
<dbReference type="Proteomes" id="UP000032633">
    <property type="component" value="Chromosome"/>
</dbReference>
<keyword evidence="3" id="KW-0812">Transmembrane</keyword>
<reference evidence="5" key="2">
    <citation type="submission" date="2015-03" db="EMBL/GenBank/DDBJ databases">
        <title>Genome sequence of Paenibacillus beijingensis strain DSM 24997T.</title>
        <authorList>
            <person name="Kwak Y."/>
            <person name="Shin J.-H."/>
        </authorList>
    </citation>
    <scope>NUCLEOTIDE SEQUENCE [LARGE SCALE GENOMIC DNA]</scope>
    <source>
        <strain evidence="5">DSM 24997</strain>
    </source>
</reference>
<evidence type="ECO:0000256" key="2">
    <source>
        <dbReference type="ARBA" id="ARBA00023136"/>
    </source>
</evidence>
<evidence type="ECO:0000256" key="3">
    <source>
        <dbReference type="SAM" id="Phobius"/>
    </source>
</evidence>
<gene>
    <name evidence="4" type="ORF">VN24_16725</name>
</gene>
<keyword evidence="2 3" id="KW-0472">Membrane</keyword>